<gene>
    <name evidence="3" type="ORF">SAMN05444342_0058</name>
    <name evidence="2" type="ORF">ZOD2009_12862</name>
</gene>
<keyword evidence="3" id="KW-0687">Ribonucleoprotein</keyword>
<feature type="domain" description="N-acetyltransferase" evidence="1">
    <location>
        <begin position="3"/>
        <end position="164"/>
    </location>
</feature>
<dbReference type="AlphaFoldDB" id="E7QUT7"/>
<accession>E7QUT7</accession>
<dbReference type="InterPro" id="IPR000182">
    <property type="entry name" value="GNAT_dom"/>
</dbReference>
<reference evidence="5" key="2">
    <citation type="submission" date="2016-11" db="EMBL/GenBank/DDBJ databases">
        <authorList>
            <person name="Varghese N."/>
            <person name="Submissions S."/>
        </authorList>
    </citation>
    <scope>NUCLEOTIDE SEQUENCE [LARGE SCALE GENOMIC DNA]</scope>
    <source>
        <strain evidence="5">DX253</strain>
    </source>
</reference>
<dbReference type="EMBL" id="AEMG01000012">
    <property type="protein sequence ID" value="EFW91744.1"/>
    <property type="molecule type" value="Genomic_DNA"/>
</dbReference>
<dbReference type="eggNOG" id="arCOG00844">
    <property type="taxonomic scope" value="Archaea"/>
</dbReference>
<organism evidence="2 4">
    <name type="scientific">Haladaptatus paucihalophilus DX253</name>
    <dbReference type="NCBI Taxonomy" id="797209"/>
    <lineage>
        <taxon>Archaea</taxon>
        <taxon>Methanobacteriati</taxon>
        <taxon>Methanobacteriota</taxon>
        <taxon>Stenosarchaea group</taxon>
        <taxon>Halobacteria</taxon>
        <taxon>Halobacteriales</taxon>
        <taxon>Haladaptataceae</taxon>
        <taxon>Haladaptatus</taxon>
    </lineage>
</organism>
<dbReference type="OrthoDB" id="11597at2157"/>
<dbReference type="PATRIC" id="fig|797209.4.peg.2530"/>
<dbReference type="Gene3D" id="3.40.630.30">
    <property type="match status" value="1"/>
</dbReference>
<dbReference type="GO" id="GO:0005840">
    <property type="term" value="C:ribosome"/>
    <property type="evidence" value="ECO:0007669"/>
    <property type="project" value="UniProtKB-KW"/>
</dbReference>
<keyword evidence="5" id="KW-1185">Reference proteome</keyword>
<dbReference type="EMBL" id="FRAN01000001">
    <property type="protein sequence ID" value="SHJ95278.1"/>
    <property type="molecule type" value="Genomic_DNA"/>
</dbReference>
<name>E7QUT7_HALPU</name>
<evidence type="ECO:0000259" key="1">
    <source>
        <dbReference type="PROSITE" id="PS51186"/>
    </source>
</evidence>
<evidence type="ECO:0000313" key="5">
    <source>
        <dbReference type="Proteomes" id="UP000184203"/>
    </source>
</evidence>
<sequence>MGIEIRSAEPRDTEEIRHVAERAWHSAHAPIIGTEATDDFLERYYDAETFRSLIETEASILDVAMDGDTGVVGFVGANPVEGSTTFDLGRIYVLPGRWREGIGGRLLAHVERTVERRGGERIQLGVMAENERAIAFYESAGYRRDEKFYDERVDTAGYMYVKEV</sequence>
<dbReference type="PANTHER" id="PTHR43617:SF22">
    <property type="entry name" value="L-AMINO ACID N-ACETYLTRANSFERASE AAAT"/>
    <property type="match status" value="1"/>
</dbReference>
<evidence type="ECO:0000313" key="4">
    <source>
        <dbReference type="Proteomes" id="UP000003751"/>
    </source>
</evidence>
<dbReference type="GO" id="GO:0016747">
    <property type="term" value="F:acyltransferase activity, transferring groups other than amino-acyl groups"/>
    <property type="evidence" value="ECO:0007669"/>
    <property type="project" value="InterPro"/>
</dbReference>
<dbReference type="PANTHER" id="PTHR43617">
    <property type="entry name" value="L-AMINO ACID N-ACETYLTRANSFERASE"/>
    <property type="match status" value="1"/>
</dbReference>
<dbReference type="PROSITE" id="PS51186">
    <property type="entry name" value="GNAT"/>
    <property type="match status" value="1"/>
</dbReference>
<protein>
    <submittedName>
        <fullName evidence="2">GCN5-related N-acetyltransferase</fullName>
    </submittedName>
    <submittedName>
        <fullName evidence="3">Ribosomal protein S18 acetylase RimI</fullName>
    </submittedName>
</protein>
<dbReference type="InterPro" id="IPR050276">
    <property type="entry name" value="MshD_Acetyltransferase"/>
</dbReference>
<dbReference type="CDD" id="cd04301">
    <property type="entry name" value="NAT_SF"/>
    <property type="match status" value="1"/>
</dbReference>
<reference evidence="3" key="3">
    <citation type="submission" date="2016-11" db="EMBL/GenBank/DDBJ databases">
        <authorList>
            <person name="Jaros S."/>
            <person name="Januszkiewicz K."/>
            <person name="Wedrychowicz H."/>
        </authorList>
    </citation>
    <scope>NUCLEOTIDE SEQUENCE [LARGE SCALE GENOMIC DNA]</scope>
    <source>
        <strain evidence="3">DX253</strain>
    </source>
</reference>
<dbReference type="Proteomes" id="UP000184203">
    <property type="component" value="Unassembled WGS sequence"/>
</dbReference>
<dbReference type="Pfam" id="PF00583">
    <property type="entry name" value="Acetyltransf_1"/>
    <property type="match status" value="1"/>
</dbReference>
<proteinExistence type="predicted"/>
<evidence type="ECO:0000313" key="3">
    <source>
        <dbReference type="EMBL" id="SHJ95278.1"/>
    </source>
</evidence>
<dbReference type="STRING" id="797209.GCA_000376445_00878"/>
<dbReference type="RefSeq" id="WP_007980405.1">
    <property type="nucleotide sequence ID" value="NZ_AEMG01000012.1"/>
</dbReference>
<reference evidence="2 4" key="1">
    <citation type="journal article" date="2014" name="ISME J.">
        <title>Trehalose/2-sulfotrehalose biosynthesis and glycine-betaine uptake are widely spread mechanisms for osmoadaptation in the Halobacteriales.</title>
        <authorList>
            <person name="Youssef N.H."/>
            <person name="Savage-Ashlock K.N."/>
            <person name="McCully A.L."/>
            <person name="Luedtke B."/>
            <person name="Shaw E.I."/>
            <person name="Hoff W.D."/>
            <person name="Elshahed M.S."/>
        </authorList>
    </citation>
    <scope>NUCLEOTIDE SEQUENCE [LARGE SCALE GENOMIC DNA]</scope>
    <source>
        <strain evidence="2 4">DX253</strain>
    </source>
</reference>
<dbReference type="Proteomes" id="UP000003751">
    <property type="component" value="Unassembled WGS sequence"/>
</dbReference>
<keyword evidence="3" id="KW-0689">Ribosomal protein</keyword>
<dbReference type="SUPFAM" id="SSF55729">
    <property type="entry name" value="Acyl-CoA N-acyltransferases (Nat)"/>
    <property type="match status" value="1"/>
</dbReference>
<keyword evidence="2" id="KW-0808">Transferase</keyword>
<evidence type="ECO:0000313" key="2">
    <source>
        <dbReference type="EMBL" id="EFW91744.1"/>
    </source>
</evidence>
<dbReference type="InterPro" id="IPR016181">
    <property type="entry name" value="Acyl_CoA_acyltransferase"/>
</dbReference>